<dbReference type="EnsemblMetazoa" id="XM_038192692.1">
    <property type="protein sequence ID" value="XP_038048620.1"/>
    <property type="gene ID" value="LOC119722524"/>
</dbReference>
<dbReference type="Proteomes" id="UP000887568">
    <property type="component" value="Unplaced"/>
</dbReference>
<dbReference type="Pfam" id="PF08719">
    <property type="entry name" value="NADAR"/>
    <property type="match status" value="1"/>
</dbReference>
<dbReference type="CDD" id="cd15457">
    <property type="entry name" value="NADAR"/>
    <property type="match status" value="1"/>
</dbReference>
<dbReference type="OMA" id="WMMAAKA"/>
<evidence type="ECO:0000259" key="2">
    <source>
        <dbReference type="Pfam" id="PF08719"/>
    </source>
</evidence>
<protein>
    <recommendedName>
        <fullName evidence="2">NADAR domain-containing protein</fullName>
    </recommendedName>
</protein>
<keyword evidence="4" id="KW-1185">Reference proteome</keyword>
<evidence type="ECO:0000256" key="1">
    <source>
        <dbReference type="SAM" id="MobiDB-lite"/>
    </source>
</evidence>
<evidence type="ECO:0000313" key="3">
    <source>
        <dbReference type="EnsemblMetazoa" id="XP_038048620.1"/>
    </source>
</evidence>
<dbReference type="AlphaFoldDB" id="A0A913ZCG9"/>
<evidence type="ECO:0000313" key="4">
    <source>
        <dbReference type="Proteomes" id="UP000887568"/>
    </source>
</evidence>
<dbReference type="NCBIfam" id="TIGR02464">
    <property type="entry name" value="ribofla_fusion"/>
    <property type="match status" value="1"/>
</dbReference>
<dbReference type="GeneID" id="119722524"/>
<dbReference type="RefSeq" id="XP_038048620.1">
    <property type="nucleotide sequence ID" value="XM_038192692.1"/>
</dbReference>
<dbReference type="InterPro" id="IPR037238">
    <property type="entry name" value="YbiA-like_sf"/>
</dbReference>
<proteinExistence type="predicted"/>
<feature type="domain" description="NADAR" evidence="2">
    <location>
        <begin position="47"/>
        <end position="196"/>
    </location>
</feature>
<reference evidence="3" key="1">
    <citation type="submission" date="2022-11" db="UniProtKB">
        <authorList>
            <consortium name="EnsemblMetazoa"/>
        </authorList>
    </citation>
    <scope>IDENTIFICATION</scope>
</reference>
<dbReference type="SUPFAM" id="SSF143990">
    <property type="entry name" value="YbiA-like"/>
    <property type="match status" value="1"/>
</dbReference>
<dbReference type="Gene3D" id="1.10.357.40">
    <property type="entry name" value="YbiA-like"/>
    <property type="match status" value="1"/>
</dbReference>
<accession>A0A913ZCG9</accession>
<name>A0A913ZCG9_PATMI</name>
<dbReference type="InterPro" id="IPR012816">
    <property type="entry name" value="NADAR"/>
</dbReference>
<feature type="compositionally biased region" description="Basic and acidic residues" evidence="1">
    <location>
        <begin position="7"/>
        <end position="17"/>
    </location>
</feature>
<sequence length="207" mass="23348">MPKHKTKPETSKTESLKKKSKMTSKQSETTSQSGGATVGEIEEKYTFFYTTKSPFSQHHPSNFTVDGVNYVHAEQYMMHQKAVLFGDGPTADQILLETDPKAIKKLGRQVKDFDEQIWKENRSKIVKKGSYAKFSQNPDLKEQLLSTEGSILVEASPRDTIWGIGMGANNPKAKTKKTWRGSNLLGYILTEVRDQLIQESSTKEETK</sequence>
<feature type="region of interest" description="Disordered" evidence="1">
    <location>
        <begin position="1"/>
        <end position="36"/>
    </location>
</feature>
<dbReference type="OrthoDB" id="206452at2759"/>
<organism evidence="3 4">
    <name type="scientific">Patiria miniata</name>
    <name type="common">Bat star</name>
    <name type="synonym">Asterina miniata</name>
    <dbReference type="NCBI Taxonomy" id="46514"/>
    <lineage>
        <taxon>Eukaryota</taxon>
        <taxon>Metazoa</taxon>
        <taxon>Echinodermata</taxon>
        <taxon>Eleutherozoa</taxon>
        <taxon>Asterozoa</taxon>
        <taxon>Asteroidea</taxon>
        <taxon>Valvatacea</taxon>
        <taxon>Valvatida</taxon>
        <taxon>Asterinidae</taxon>
        <taxon>Patiria</taxon>
    </lineage>
</organism>